<dbReference type="InterPro" id="IPR039561">
    <property type="entry name" value="Peptidase_M15C"/>
</dbReference>
<feature type="compositionally biased region" description="Low complexity" evidence="1">
    <location>
        <begin position="35"/>
        <end position="65"/>
    </location>
</feature>
<reference evidence="4 5" key="1">
    <citation type="submission" date="2024-07" db="EMBL/GenBank/DDBJ databases">
        <authorList>
            <person name="Lee S."/>
            <person name="Kang M."/>
        </authorList>
    </citation>
    <scope>NUCLEOTIDE SEQUENCE [LARGE SCALE GENOMIC DNA]</scope>
    <source>
        <strain evidence="4 5">DS6</strain>
    </source>
</reference>
<feature type="region of interest" description="Disordered" evidence="1">
    <location>
        <begin position="35"/>
        <end position="77"/>
    </location>
</feature>
<feature type="chain" id="PRO_5045493959" evidence="2">
    <location>
        <begin position="28"/>
        <end position="416"/>
    </location>
</feature>
<evidence type="ECO:0000259" key="3">
    <source>
        <dbReference type="Pfam" id="PF13539"/>
    </source>
</evidence>
<dbReference type="SUPFAM" id="SSF55166">
    <property type="entry name" value="Hedgehog/DD-peptidase"/>
    <property type="match status" value="1"/>
</dbReference>
<dbReference type="RefSeq" id="WP_367994532.1">
    <property type="nucleotide sequence ID" value="NZ_JBFPJR010000022.1"/>
</dbReference>
<keyword evidence="2" id="KW-0732">Signal</keyword>
<evidence type="ECO:0000256" key="2">
    <source>
        <dbReference type="SAM" id="SignalP"/>
    </source>
</evidence>
<dbReference type="Proteomes" id="UP001556631">
    <property type="component" value="Unassembled WGS sequence"/>
</dbReference>
<gene>
    <name evidence="4" type="ORF">AB3X52_13095</name>
</gene>
<evidence type="ECO:0000313" key="5">
    <source>
        <dbReference type="Proteomes" id="UP001556631"/>
    </source>
</evidence>
<feature type="signal peptide" evidence="2">
    <location>
        <begin position="1"/>
        <end position="27"/>
    </location>
</feature>
<name>A0ABV3T041_9ACTN</name>
<protein>
    <submittedName>
        <fullName evidence="4">M15 family metallopeptidase</fullName>
    </submittedName>
</protein>
<sequence>MQSPGVRRTGFAGGVLGLVLALCAVLAACGGTPATTPAADPTGSPTTAGPASASAPTPSSTVPVADPSHAVPFPGPRSGELHSADLLVWSQKSLSDAVVDRISHAKGVTGVEPFSMAQVSIEDRLLKVAAVDPATYRNFTPLKTADFDEVWDRVAGGEVAVDQTKRKQVVPDAKGYVTMGSEKGAPAVHVGAYLDQVPGLSDALVVNQKWGEAMGIAPHNALIVSTTVTAPDRVVAPIKKIVGAKVSVQRLDVVARAGLDIHATQTAYVVGSVADAVGHYTYRAIGGGRIAPDPAWVAAHITTEQVPILGAVTCNRLMFPQLRAALQEISDQGLAHTIHVYSGCYNARFIAGTSSLSNHAFGLAIDLDAAQNGRGTAGHMDPQVVRIFEKWGFTWGGTWHYTDPMHFEMNRIVRPG</sequence>
<dbReference type="PROSITE" id="PS51257">
    <property type="entry name" value="PROKAR_LIPOPROTEIN"/>
    <property type="match status" value="1"/>
</dbReference>
<evidence type="ECO:0000313" key="4">
    <source>
        <dbReference type="EMBL" id="MEX0428561.1"/>
    </source>
</evidence>
<dbReference type="Gene3D" id="3.30.1380.10">
    <property type="match status" value="1"/>
</dbReference>
<proteinExistence type="predicted"/>
<organism evidence="4 5">
    <name type="scientific">Nocardioides eburneus</name>
    <dbReference type="NCBI Taxonomy" id="3231482"/>
    <lineage>
        <taxon>Bacteria</taxon>
        <taxon>Bacillati</taxon>
        <taxon>Actinomycetota</taxon>
        <taxon>Actinomycetes</taxon>
        <taxon>Propionibacteriales</taxon>
        <taxon>Nocardioidaceae</taxon>
        <taxon>Nocardioides</taxon>
    </lineage>
</organism>
<accession>A0ABV3T041</accession>
<dbReference type="Pfam" id="PF13539">
    <property type="entry name" value="Peptidase_M15_4"/>
    <property type="match status" value="1"/>
</dbReference>
<dbReference type="EMBL" id="JBFPJR010000022">
    <property type="protein sequence ID" value="MEX0428561.1"/>
    <property type="molecule type" value="Genomic_DNA"/>
</dbReference>
<keyword evidence="5" id="KW-1185">Reference proteome</keyword>
<evidence type="ECO:0000256" key="1">
    <source>
        <dbReference type="SAM" id="MobiDB-lite"/>
    </source>
</evidence>
<feature type="domain" description="Peptidase M15C" evidence="3">
    <location>
        <begin position="352"/>
        <end position="409"/>
    </location>
</feature>
<comment type="caution">
    <text evidence="4">The sequence shown here is derived from an EMBL/GenBank/DDBJ whole genome shotgun (WGS) entry which is preliminary data.</text>
</comment>
<dbReference type="InterPro" id="IPR009045">
    <property type="entry name" value="Zn_M74/Hedgehog-like"/>
</dbReference>